<proteinExistence type="inferred from homology"/>
<evidence type="ECO:0000256" key="5">
    <source>
        <dbReference type="ARBA" id="ARBA00022741"/>
    </source>
</evidence>
<evidence type="ECO:0000256" key="8">
    <source>
        <dbReference type="HAMAP-Rule" id="MF_00145"/>
    </source>
</evidence>
<dbReference type="SUPFAM" id="SSF53748">
    <property type="entry name" value="Phosphoglycerate kinase"/>
    <property type="match status" value="1"/>
</dbReference>
<dbReference type="HAMAP" id="MF_00145">
    <property type="entry name" value="Phosphoglyc_kinase"/>
    <property type="match status" value="1"/>
</dbReference>
<comment type="caution">
    <text evidence="10">The sequence shown here is derived from an EMBL/GenBank/DDBJ whole genome shotgun (WGS) entry which is preliminary data.</text>
</comment>
<evidence type="ECO:0000256" key="9">
    <source>
        <dbReference type="RuleBase" id="RU000532"/>
    </source>
</evidence>
<evidence type="ECO:0000256" key="1">
    <source>
        <dbReference type="ARBA" id="ARBA00000642"/>
    </source>
</evidence>
<keyword evidence="4 8" id="KW-0808">Transferase</keyword>
<comment type="catalytic activity">
    <reaction evidence="1 8 9">
        <text>(2R)-3-phosphoglycerate + ATP = (2R)-3-phospho-glyceroyl phosphate + ADP</text>
        <dbReference type="Rhea" id="RHEA:14801"/>
        <dbReference type="ChEBI" id="CHEBI:30616"/>
        <dbReference type="ChEBI" id="CHEBI:57604"/>
        <dbReference type="ChEBI" id="CHEBI:58272"/>
        <dbReference type="ChEBI" id="CHEBI:456216"/>
        <dbReference type="EC" id="2.7.2.3"/>
    </reaction>
</comment>
<feature type="binding site" evidence="8">
    <location>
        <position position="202"/>
    </location>
    <ligand>
        <name>ATP</name>
        <dbReference type="ChEBI" id="CHEBI:30616"/>
    </ligand>
</feature>
<keyword evidence="8" id="KW-0324">Glycolysis</keyword>
<accession>A0ABW5NHS3</accession>
<dbReference type="InterPro" id="IPR015824">
    <property type="entry name" value="Phosphoglycerate_kinase_N"/>
</dbReference>
<dbReference type="PANTHER" id="PTHR11406">
    <property type="entry name" value="PHOSPHOGLYCERATE KINASE"/>
    <property type="match status" value="1"/>
</dbReference>
<feature type="binding site" evidence="8">
    <location>
        <begin position="19"/>
        <end position="21"/>
    </location>
    <ligand>
        <name>substrate</name>
    </ligand>
</feature>
<feature type="binding site" evidence="8">
    <location>
        <position position="293"/>
    </location>
    <ligand>
        <name>ATP</name>
        <dbReference type="ChEBI" id="CHEBI:30616"/>
    </ligand>
</feature>
<evidence type="ECO:0000313" key="11">
    <source>
        <dbReference type="Proteomes" id="UP001597393"/>
    </source>
</evidence>
<comment type="subcellular location">
    <subcellularLocation>
        <location evidence="8">Cytoplasm</location>
    </subcellularLocation>
</comment>
<evidence type="ECO:0000256" key="7">
    <source>
        <dbReference type="ARBA" id="ARBA00022840"/>
    </source>
</evidence>
<dbReference type="InterPro" id="IPR001576">
    <property type="entry name" value="Phosphoglycerate_kinase"/>
</dbReference>
<reference evidence="11" key="1">
    <citation type="journal article" date="2019" name="Int. J. Syst. Evol. Microbiol.">
        <title>The Global Catalogue of Microorganisms (GCM) 10K type strain sequencing project: providing services to taxonomists for standard genome sequencing and annotation.</title>
        <authorList>
            <consortium name="The Broad Institute Genomics Platform"/>
            <consortium name="The Broad Institute Genome Sequencing Center for Infectious Disease"/>
            <person name="Wu L."/>
            <person name="Ma J."/>
        </authorList>
    </citation>
    <scope>NUCLEOTIDE SEQUENCE [LARGE SCALE GENOMIC DNA]</scope>
    <source>
        <strain evidence="11">KCTC 42248</strain>
    </source>
</reference>
<feature type="binding site" evidence="8">
    <location>
        <position position="150"/>
    </location>
    <ligand>
        <name>substrate</name>
    </ligand>
</feature>
<evidence type="ECO:0000256" key="2">
    <source>
        <dbReference type="ARBA" id="ARBA00008982"/>
    </source>
</evidence>
<organism evidence="10 11">
    <name type="scientific">Sphingobacterium corticis</name>
    <dbReference type="NCBI Taxonomy" id="1812823"/>
    <lineage>
        <taxon>Bacteria</taxon>
        <taxon>Pseudomonadati</taxon>
        <taxon>Bacteroidota</taxon>
        <taxon>Sphingobacteriia</taxon>
        <taxon>Sphingobacteriales</taxon>
        <taxon>Sphingobacteriaceae</taxon>
        <taxon>Sphingobacterium</taxon>
    </lineage>
</organism>
<keyword evidence="11" id="KW-1185">Reference proteome</keyword>
<dbReference type="EMBL" id="JBHUMA010000006">
    <property type="protein sequence ID" value="MFD2598557.1"/>
    <property type="molecule type" value="Genomic_DNA"/>
</dbReference>
<keyword evidence="5 8" id="KW-0547">Nucleotide-binding</keyword>
<evidence type="ECO:0000256" key="4">
    <source>
        <dbReference type="ARBA" id="ARBA00022679"/>
    </source>
</evidence>
<evidence type="ECO:0000313" key="10">
    <source>
        <dbReference type="EMBL" id="MFD2598557.1"/>
    </source>
</evidence>
<comment type="pathway">
    <text evidence="8">Carbohydrate degradation; glycolysis; pyruvate from D-glyceraldehyde 3-phosphate: step 2/5.</text>
</comment>
<evidence type="ECO:0000256" key="6">
    <source>
        <dbReference type="ARBA" id="ARBA00022777"/>
    </source>
</evidence>
<feature type="binding site" evidence="8">
    <location>
        <position position="35"/>
    </location>
    <ligand>
        <name>substrate</name>
    </ligand>
</feature>
<dbReference type="PIRSF" id="PIRSF000724">
    <property type="entry name" value="Pgk"/>
    <property type="match status" value="1"/>
</dbReference>
<dbReference type="Pfam" id="PF00162">
    <property type="entry name" value="PGK"/>
    <property type="match status" value="1"/>
</dbReference>
<keyword evidence="8" id="KW-0963">Cytoplasm</keyword>
<protein>
    <recommendedName>
        <fullName evidence="3 8">Phosphoglycerate kinase</fullName>
        <ecNumber evidence="3 8">2.7.2.3</ecNumber>
    </recommendedName>
</protein>
<dbReference type="CDD" id="cd00318">
    <property type="entry name" value="Phosphoglycerate_kinase"/>
    <property type="match status" value="1"/>
</dbReference>
<feature type="binding site" evidence="8">
    <location>
        <begin position="353"/>
        <end position="356"/>
    </location>
    <ligand>
        <name>ATP</name>
        <dbReference type="ChEBI" id="CHEBI:30616"/>
    </ligand>
</feature>
<feature type="binding site" evidence="8">
    <location>
        <position position="324"/>
    </location>
    <ligand>
        <name>ATP</name>
        <dbReference type="ChEBI" id="CHEBI:30616"/>
    </ligand>
</feature>
<dbReference type="Proteomes" id="UP001597393">
    <property type="component" value="Unassembled WGS sequence"/>
</dbReference>
<evidence type="ECO:0000256" key="3">
    <source>
        <dbReference type="ARBA" id="ARBA00013061"/>
    </source>
</evidence>
<feature type="binding site" evidence="8">
    <location>
        <position position="117"/>
    </location>
    <ligand>
        <name>substrate</name>
    </ligand>
</feature>
<dbReference type="PRINTS" id="PR00477">
    <property type="entry name" value="PHGLYCKINASE"/>
</dbReference>
<dbReference type="GO" id="GO:0016301">
    <property type="term" value="F:kinase activity"/>
    <property type="evidence" value="ECO:0007669"/>
    <property type="project" value="UniProtKB-KW"/>
</dbReference>
<dbReference type="EC" id="2.7.2.3" evidence="3 8"/>
<name>A0ABW5NHS3_9SPHI</name>
<dbReference type="InterPro" id="IPR036043">
    <property type="entry name" value="Phosphoglycerate_kinase_sf"/>
</dbReference>
<dbReference type="RefSeq" id="WP_380868565.1">
    <property type="nucleotide sequence ID" value="NZ_JBHUMA010000006.1"/>
</dbReference>
<gene>
    <name evidence="8" type="primary">pgk</name>
    <name evidence="10" type="ORF">ACFSQ3_06280</name>
</gene>
<dbReference type="Gene3D" id="3.40.50.1260">
    <property type="entry name" value="Phosphoglycerate kinase, N-terminal domain"/>
    <property type="match status" value="2"/>
</dbReference>
<comment type="subunit">
    <text evidence="8">Monomer.</text>
</comment>
<keyword evidence="7 8" id="KW-0067">ATP-binding</keyword>
<comment type="similarity">
    <text evidence="2 8 9">Belongs to the phosphoglycerate kinase family.</text>
</comment>
<dbReference type="PANTHER" id="PTHR11406:SF23">
    <property type="entry name" value="PHOSPHOGLYCERATE KINASE 1, CHLOROPLASTIC-RELATED"/>
    <property type="match status" value="1"/>
</dbReference>
<sequence>MKTIDDLNFSGKKALIRVDFNVPLDEDFNITDDNRIQGALPTIQKVLKDGGSVILMSHLGRPKEGPTDKYSLKHIVSHLSSVLGVDVQFANDCIGQEATDKAAALQAGQVLLLENLRFYKEEEKGDEAFAKKLADLGDVYVNDAFGTAHRAHASTAIIAANFPDAKCAGFLMAKEIENAEKVLNKPTRPFTAIMGGAKVSDKLELIEALLEKVDNLIIGGGMAYTFVKARGGEIGQSLVELDKLDLANELVKKAEEQNVNLVLPTDAQIADRFANDAVVYDGANDQIPADKQGLDIGKESAEHFAEVISASNTLLWNGPMGVFEMDTFAKGTRVVADAVVAATEKGAFSLIGGGDSAAAVSKFGMTEHVSYVSTGGGALLEYMEGKTLPGVKAILD</sequence>
<feature type="binding site" evidence="8">
    <location>
        <begin position="58"/>
        <end position="61"/>
    </location>
    <ligand>
        <name>substrate</name>
    </ligand>
</feature>
<keyword evidence="6 8" id="KW-0418">Kinase</keyword>